<dbReference type="Proteomes" id="UP000034789">
    <property type="component" value="Unassembled WGS sequence"/>
</dbReference>
<proteinExistence type="predicted"/>
<sequence length="63" mass="7162">MQGYFWESLLVVNSVLWFLGIAFLTYGTGMLILRLDWKLFLLALSTFVIVTLVELVLTGLAHN</sequence>
<evidence type="ECO:0000313" key="2">
    <source>
        <dbReference type="EMBL" id="KKW45885.1"/>
    </source>
</evidence>
<protein>
    <submittedName>
        <fullName evidence="2">Uncharacterized protein</fullName>
    </submittedName>
</protein>
<dbReference type="AlphaFoldDB" id="A0A0G1YRQ5"/>
<evidence type="ECO:0000313" key="3">
    <source>
        <dbReference type="Proteomes" id="UP000034789"/>
    </source>
</evidence>
<reference evidence="2 3" key="1">
    <citation type="journal article" date="2015" name="Nature">
        <title>rRNA introns, odd ribosomes, and small enigmatic genomes across a large radiation of phyla.</title>
        <authorList>
            <person name="Brown C.T."/>
            <person name="Hug L.A."/>
            <person name="Thomas B.C."/>
            <person name="Sharon I."/>
            <person name="Castelle C.J."/>
            <person name="Singh A."/>
            <person name="Wilkins M.J."/>
            <person name="Williams K.H."/>
            <person name="Banfield J.F."/>
        </authorList>
    </citation>
    <scope>NUCLEOTIDE SEQUENCE [LARGE SCALE GENOMIC DNA]</scope>
</reference>
<gene>
    <name evidence="2" type="ORF">UY98_C0035G0003</name>
</gene>
<keyword evidence="1" id="KW-0812">Transmembrane</keyword>
<accession>A0A0G1YRQ5</accession>
<comment type="caution">
    <text evidence="2">The sequence shown here is derived from an EMBL/GenBank/DDBJ whole genome shotgun (WGS) entry which is preliminary data.</text>
</comment>
<dbReference type="EMBL" id="LCSD01000035">
    <property type="protein sequence ID" value="KKW45885.1"/>
    <property type="molecule type" value="Genomic_DNA"/>
</dbReference>
<evidence type="ECO:0000256" key="1">
    <source>
        <dbReference type="SAM" id="Phobius"/>
    </source>
</evidence>
<organism evidence="2 3">
    <name type="scientific">Candidatus Kaiserbacteria bacterium GW2011_GWA2_58_9</name>
    <dbReference type="NCBI Taxonomy" id="1618672"/>
    <lineage>
        <taxon>Bacteria</taxon>
        <taxon>Candidatus Kaiseribacteriota</taxon>
    </lineage>
</organism>
<feature type="transmembrane region" description="Helical" evidence="1">
    <location>
        <begin position="15"/>
        <end position="33"/>
    </location>
</feature>
<name>A0A0G1YRQ5_9BACT</name>
<keyword evidence="1" id="KW-1133">Transmembrane helix</keyword>
<keyword evidence="1" id="KW-0472">Membrane</keyword>
<feature type="transmembrane region" description="Helical" evidence="1">
    <location>
        <begin position="40"/>
        <end position="61"/>
    </location>
</feature>